<dbReference type="RefSeq" id="XP_003736678.3">
    <property type="nucleotide sequence ID" value="XM_003736630.3"/>
</dbReference>
<keyword evidence="2" id="KW-1185">Reference proteome</keyword>
<organism evidence="2 3">
    <name type="scientific">Drosophila pseudoobscura pseudoobscura</name>
    <name type="common">Fruit fly</name>
    <dbReference type="NCBI Taxonomy" id="46245"/>
    <lineage>
        <taxon>Eukaryota</taxon>
        <taxon>Metazoa</taxon>
        <taxon>Ecdysozoa</taxon>
        <taxon>Arthropoda</taxon>
        <taxon>Hexapoda</taxon>
        <taxon>Insecta</taxon>
        <taxon>Pterygota</taxon>
        <taxon>Neoptera</taxon>
        <taxon>Endopterygota</taxon>
        <taxon>Diptera</taxon>
        <taxon>Brachycera</taxon>
        <taxon>Muscomorpha</taxon>
        <taxon>Ephydroidea</taxon>
        <taxon>Drosophilidae</taxon>
        <taxon>Drosophila</taxon>
        <taxon>Sophophora</taxon>
    </lineage>
</organism>
<evidence type="ECO:0000313" key="2">
    <source>
        <dbReference type="Proteomes" id="UP000001819"/>
    </source>
</evidence>
<evidence type="ECO:0000256" key="1">
    <source>
        <dbReference type="SAM" id="SignalP"/>
    </source>
</evidence>
<feature type="signal peptide" evidence="1">
    <location>
        <begin position="1"/>
        <end position="22"/>
    </location>
</feature>
<proteinExistence type="predicted"/>
<evidence type="ECO:0000313" key="3">
    <source>
        <dbReference type="RefSeq" id="XP_003736678.3"/>
    </source>
</evidence>
<reference evidence="3" key="2">
    <citation type="submission" date="2025-08" db="UniProtKB">
        <authorList>
            <consortium name="RefSeq"/>
        </authorList>
    </citation>
    <scope>IDENTIFICATION</scope>
    <source>
        <strain evidence="3">MV-25-SWS-2005</strain>
        <tissue evidence="3">Whole body</tissue>
    </source>
</reference>
<dbReference type="InParanoid" id="A0A6I8V646"/>
<evidence type="ECO:0008006" key="4">
    <source>
        <dbReference type="Google" id="ProtNLM"/>
    </source>
</evidence>
<reference evidence="2" key="1">
    <citation type="submission" date="2024-06" db="UniProtKB">
        <authorList>
            <consortium name="RefSeq"/>
        </authorList>
    </citation>
    <scope>NUCLEOTIDE SEQUENCE [LARGE SCALE GENOMIC DNA]</scope>
    <source>
        <strain evidence="2">MV2-25</strain>
    </source>
</reference>
<protein>
    <recommendedName>
        <fullName evidence="4">Secreted protein</fullName>
    </recommendedName>
</protein>
<name>A0A6I8V646_DROPS</name>
<feature type="chain" id="PRO_5026304461" description="Secreted protein" evidence="1">
    <location>
        <begin position="23"/>
        <end position="159"/>
    </location>
</feature>
<accession>A0A6I8V646</accession>
<gene>
    <name evidence="3" type="primary">LOC13036270</name>
</gene>
<dbReference type="AlphaFoldDB" id="A0A6I8V646"/>
<sequence length="159" mass="18310">MIFKFDLLTLLSISNMIWNAICVDKAQLESVQCGDCKKTQSGCPRVESPGIYCENIADQEKIRPKEKHSNRAADNGLFSACVPDNYEQIGEIWDWCCFWNAEIGCQQLRGRFYNQNSSWNEDETCDLCLQSCDCHSKDHVSRNRLSRVLVLCLTIIRIY</sequence>
<dbReference type="KEGG" id="dpo:13036270"/>
<keyword evidence="1" id="KW-0732">Signal</keyword>
<dbReference type="Proteomes" id="UP000001819">
    <property type="component" value="Chromosome 2"/>
</dbReference>